<keyword evidence="7" id="KW-0067">ATP-binding</keyword>
<dbReference type="Gene3D" id="3.40.50.10930">
    <property type="match status" value="2"/>
</dbReference>
<evidence type="ECO:0000256" key="9">
    <source>
        <dbReference type="ARBA" id="ARBA00023204"/>
    </source>
</evidence>
<keyword evidence="2" id="KW-0547">Nucleotide-binding</keyword>
<dbReference type="AlphaFoldDB" id="A0A4P0YFU5"/>
<dbReference type="GO" id="GO:0006281">
    <property type="term" value="P:DNA repair"/>
    <property type="evidence" value="ECO:0007669"/>
    <property type="project" value="UniProtKB-KW"/>
</dbReference>
<dbReference type="FunFam" id="1.10.10.160:FF:000003">
    <property type="entry name" value="RecBCD enzyme subunit RecC"/>
    <property type="match status" value="1"/>
</dbReference>
<dbReference type="GO" id="GO:0006310">
    <property type="term" value="P:DNA recombination"/>
    <property type="evidence" value="ECO:0007669"/>
    <property type="project" value="TreeGrafter"/>
</dbReference>
<dbReference type="GO" id="GO:0005524">
    <property type="term" value="F:ATP binding"/>
    <property type="evidence" value="ECO:0007669"/>
    <property type="project" value="UniProtKB-KW"/>
</dbReference>
<dbReference type="GO" id="GO:0003677">
    <property type="term" value="F:DNA binding"/>
    <property type="evidence" value="ECO:0007669"/>
    <property type="project" value="UniProtKB-KW"/>
</dbReference>
<dbReference type="EC" id="3.1.11.5" evidence="10"/>
<keyword evidence="6" id="KW-0269">Exonuclease</keyword>
<keyword evidence="5" id="KW-0347">Helicase</keyword>
<evidence type="ECO:0000256" key="3">
    <source>
        <dbReference type="ARBA" id="ARBA00022763"/>
    </source>
</evidence>
<dbReference type="Proteomes" id="UP000507695">
    <property type="component" value="Unassembled WGS sequence"/>
</dbReference>
<evidence type="ECO:0000256" key="4">
    <source>
        <dbReference type="ARBA" id="ARBA00022801"/>
    </source>
</evidence>
<dbReference type="EMBL" id="CABDVL010000003">
    <property type="protein sequence ID" value="VTM59038.1"/>
    <property type="molecule type" value="Genomic_DNA"/>
</dbReference>
<dbReference type="PANTHER" id="PTHR30591:SF1">
    <property type="entry name" value="RECBCD ENZYME SUBUNIT RECC"/>
    <property type="match status" value="1"/>
</dbReference>
<evidence type="ECO:0000256" key="8">
    <source>
        <dbReference type="ARBA" id="ARBA00023125"/>
    </source>
</evidence>
<evidence type="ECO:0000313" key="10">
    <source>
        <dbReference type="EMBL" id="VTM59038.1"/>
    </source>
</evidence>
<keyword evidence="4 10" id="KW-0378">Hydrolase</keyword>
<dbReference type="GO" id="GO:0004386">
    <property type="term" value="F:helicase activity"/>
    <property type="evidence" value="ECO:0007669"/>
    <property type="project" value="UniProtKB-KW"/>
</dbReference>
<keyword evidence="9" id="KW-0234">DNA repair</keyword>
<dbReference type="GO" id="GO:0008854">
    <property type="term" value="F:exodeoxyribonuclease V activity"/>
    <property type="evidence" value="ECO:0007669"/>
    <property type="project" value="UniProtKB-EC"/>
</dbReference>
<dbReference type="Pfam" id="PF04257">
    <property type="entry name" value="Exonuc_V_gamma"/>
    <property type="match status" value="1"/>
</dbReference>
<accession>A0A4P0YFU5</accession>
<evidence type="ECO:0000256" key="7">
    <source>
        <dbReference type="ARBA" id="ARBA00022840"/>
    </source>
</evidence>
<evidence type="ECO:0000256" key="1">
    <source>
        <dbReference type="ARBA" id="ARBA00022722"/>
    </source>
</evidence>
<reference evidence="10" key="1">
    <citation type="submission" date="2019-04" db="EMBL/GenBank/DDBJ databases">
        <authorList>
            <consortium name="Pathogen Informatics"/>
        </authorList>
    </citation>
    <scope>NUCLEOTIDE SEQUENCE</scope>
    <source>
        <strain evidence="10">NCTC9183</strain>
    </source>
</reference>
<evidence type="ECO:0000256" key="2">
    <source>
        <dbReference type="ARBA" id="ARBA00022741"/>
    </source>
</evidence>
<sequence>MEFIVERQRLDDPFQAEMVLVQSTGMAQWLQMTLAARFGIAANIEFPLPASFIWDMFVRVLKDIPGESAFSKQSMSWKLMTLLPQHLEEDDFILLRQYLSDDGDKRKLFQLAARVADLYDQYLVYRPEWLMRWEAGQRVEGLGDAQQWQAPLWQALVSYTAELGQPQWHRANLYQRFISTWKKRTNRPPGCRRASSSAGFPRCRRSIFRRCRRWVSMSMSMSCLPTPAATTGETLRIRRSWRSCCRASGAITARRRAATSVSRHRAGAGVV</sequence>
<keyword evidence="1" id="KW-0540">Nuclease</keyword>
<dbReference type="PANTHER" id="PTHR30591">
    <property type="entry name" value="RECBCD ENZYME SUBUNIT RECC"/>
    <property type="match status" value="1"/>
</dbReference>
<keyword evidence="8" id="KW-0238">DNA-binding</keyword>
<gene>
    <name evidence="10" type="primary">recC_4</name>
    <name evidence="10" type="ORF">NCTC9183_05853</name>
</gene>
<dbReference type="InterPro" id="IPR027417">
    <property type="entry name" value="P-loop_NTPase"/>
</dbReference>
<organism evidence="10">
    <name type="scientific">Klebsiella pneumoniae</name>
    <dbReference type="NCBI Taxonomy" id="573"/>
    <lineage>
        <taxon>Bacteria</taxon>
        <taxon>Pseudomonadati</taxon>
        <taxon>Pseudomonadota</taxon>
        <taxon>Gammaproteobacteria</taxon>
        <taxon>Enterobacterales</taxon>
        <taxon>Enterobacteriaceae</taxon>
        <taxon>Klebsiella/Raoultella group</taxon>
        <taxon>Klebsiella</taxon>
        <taxon>Klebsiella pneumoniae complex</taxon>
    </lineage>
</organism>
<protein>
    <submittedName>
        <fullName evidence="10">Exodeoxyribonuclease V subunit gamma</fullName>
        <ecNumber evidence="10">3.1.11.5</ecNumber>
    </submittedName>
</protein>
<keyword evidence="3" id="KW-0227">DNA damage</keyword>
<evidence type="ECO:0000256" key="6">
    <source>
        <dbReference type="ARBA" id="ARBA00022839"/>
    </source>
</evidence>
<proteinExistence type="predicted"/>
<evidence type="ECO:0000256" key="5">
    <source>
        <dbReference type="ARBA" id="ARBA00022806"/>
    </source>
</evidence>
<dbReference type="SUPFAM" id="SSF52540">
    <property type="entry name" value="P-loop containing nucleoside triphosphate hydrolases"/>
    <property type="match status" value="1"/>
</dbReference>
<name>A0A4P0YFU5_KLEPN</name>